<dbReference type="AlphaFoldDB" id="A0A916XLS5"/>
<dbReference type="InterPro" id="IPR000868">
    <property type="entry name" value="Isochorismatase-like_dom"/>
</dbReference>
<feature type="domain" description="Isochorismatase-like" evidence="2">
    <location>
        <begin position="5"/>
        <end position="148"/>
    </location>
</feature>
<reference evidence="3" key="1">
    <citation type="journal article" date="2014" name="Int. J. Syst. Evol. Microbiol.">
        <title>Complete genome sequence of Corynebacterium casei LMG S-19264T (=DSM 44701T), isolated from a smear-ripened cheese.</title>
        <authorList>
            <consortium name="US DOE Joint Genome Institute (JGI-PGF)"/>
            <person name="Walter F."/>
            <person name="Albersmeier A."/>
            <person name="Kalinowski J."/>
            <person name="Ruckert C."/>
        </authorList>
    </citation>
    <scope>NUCLEOTIDE SEQUENCE</scope>
    <source>
        <strain evidence="3">CGMCC 1.12919</strain>
    </source>
</reference>
<reference evidence="3" key="2">
    <citation type="submission" date="2020-09" db="EMBL/GenBank/DDBJ databases">
        <authorList>
            <person name="Sun Q."/>
            <person name="Zhou Y."/>
        </authorList>
    </citation>
    <scope>NUCLEOTIDE SEQUENCE</scope>
    <source>
        <strain evidence="3">CGMCC 1.12919</strain>
    </source>
</reference>
<keyword evidence="1" id="KW-0378">Hydrolase</keyword>
<dbReference type="PANTHER" id="PTHR43540">
    <property type="entry name" value="PEROXYUREIDOACRYLATE/UREIDOACRYLATE AMIDOHYDROLASE-RELATED"/>
    <property type="match status" value="1"/>
</dbReference>
<dbReference type="InterPro" id="IPR050272">
    <property type="entry name" value="Isochorismatase-like_hydrls"/>
</dbReference>
<dbReference type="CDD" id="cd01014">
    <property type="entry name" value="nicotinamidase_related"/>
    <property type="match status" value="1"/>
</dbReference>
<protein>
    <submittedName>
        <fullName evidence="3">Isochorismatase</fullName>
    </submittedName>
</protein>
<dbReference type="GO" id="GO:0016787">
    <property type="term" value="F:hydrolase activity"/>
    <property type="evidence" value="ECO:0007669"/>
    <property type="project" value="UniProtKB-KW"/>
</dbReference>
<evidence type="ECO:0000259" key="2">
    <source>
        <dbReference type="Pfam" id="PF00857"/>
    </source>
</evidence>
<dbReference type="SUPFAM" id="SSF52499">
    <property type="entry name" value="Isochorismatase-like hydrolases"/>
    <property type="match status" value="1"/>
</dbReference>
<dbReference type="RefSeq" id="WP_188611411.1">
    <property type="nucleotide sequence ID" value="NZ_BMGG01000008.1"/>
</dbReference>
<evidence type="ECO:0000256" key="1">
    <source>
        <dbReference type="ARBA" id="ARBA00022801"/>
    </source>
</evidence>
<accession>A0A916XLS5</accession>
<evidence type="ECO:0000313" key="4">
    <source>
        <dbReference type="Proteomes" id="UP000637002"/>
    </source>
</evidence>
<dbReference type="InterPro" id="IPR036380">
    <property type="entry name" value="Isochorismatase-like_sf"/>
</dbReference>
<comment type="caution">
    <text evidence="3">The sequence shown here is derived from an EMBL/GenBank/DDBJ whole genome shotgun (WGS) entry which is preliminary data.</text>
</comment>
<dbReference type="Gene3D" id="3.40.50.850">
    <property type="entry name" value="Isochorismatase-like"/>
    <property type="match status" value="1"/>
</dbReference>
<dbReference type="Pfam" id="PF00857">
    <property type="entry name" value="Isochorismatase"/>
    <property type="match status" value="1"/>
</dbReference>
<keyword evidence="4" id="KW-1185">Reference proteome</keyword>
<gene>
    <name evidence="3" type="ORF">GCM10010994_45060</name>
</gene>
<dbReference type="Proteomes" id="UP000637002">
    <property type="component" value="Unassembled WGS sequence"/>
</dbReference>
<proteinExistence type="predicted"/>
<evidence type="ECO:0000313" key="3">
    <source>
        <dbReference type="EMBL" id="GGC82131.1"/>
    </source>
</evidence>
<name>A0A916XLS5_9HYPH</name>
<dbReference type="EMBL" id="BMGG01000008">
    <property type="protein sequence ID" value="GGC82131.1"/>
    <property type="molecule type" value="Genomic_DNA"/>
</dbReference>
<sequence>MSNRALIIVDLQNDYFPGGKFTLSGIDAAAANAGRLLEAWRASGEPVVHVRHEFPVPEAPFFAPGSEGARINAAVATREGEPVVLKHQVNAFRDTDLKDILDGKGVEDVVIVGAMSHMCIDAATRAAADLGYKATVVHDAVATRDLEFNGTVVPAAQVHAALMASLGFAYAAVRSTDELLAEGAAAVA</sequence>
<organism evidence="3 4">
    <name type="scientific">Chelatococcus reniformis</name>
    <dbReference type="NCBI Taxonomy" id="1494448"/>
    <lineage>
        <taxon>Bacteria</taxon>
        <taxon>Pseudomonadati</taxon>
        <taxon>Pseudomonadota</taxon>
        <taxon>Alphaproteobacteria</taxon>
        <taxon>Hyphomicrobiales</taxon>
        <taxon>Chelatococcaceae</taxon>
        <taxon>Chelatococcus</taxon>
    </lineage>
</organism>
<dbReference type="PANTHER" id="PTHR43540:SF1">
    <property type="entry name" value="ISOCHORISMATASE HYDROLASE"/>
    <property type="match status" value="1"/>
</dbReference>